<evidence type="ECO:0000313" key="1">
    <source>
        <dbReference type="EMBL" id="CAG8845582.1"/>
    </source>
</evidence>
<sequence length="148" mass="17661">YYANTSAQLSSASMDYFSKIDCILKKYFTIEMLLRQRHEIIQSLYYYVITENREMPNDKHAEESYDTQQIHLDSLLKDLLPNNIIKIYKIQRHHCVHINYVIILADRSYLCTYMLLVNSGLYNNEKMQDLYLDEQPYMTNVGPVPLYE</sequence>
<comment type="caution">
    <text evidence="1">The sequence shown here is derived from an EMBL/GenBank/DDBJ whole genome shotgun (WGS) entry which is preliminary data.</text>
</comment>
<keyword evidence="2" id="KW-1185">Reference proteome</keyword>
<dbReference type="Proteomes" id="UP000789920">
    <property type="component" value="Unassembled WGS sequence"/>
</dbReference>
<evidence type="ECO:0000313" key="2">
    <source>
        <dbReference type="Proteomes" id="UP000789920"/>
    </source>
</evidence>
<dbReference type="EMBL" id="CAJVQC010147405">
    <property type="protein sequence ID" value="CAG8845582.1"/>
    <property type="molecule type" value="Genomic_DNA"/>
</dbReference>
<feature type="non-terminal residue" evidence="1">
    <location>
        <position position="1"/>
    </location>
</feature>
<proteinExistence type="predicted"/>
<accession>A0ACA9SPH9</accession>
<name>A0ACA9SPH9_9GLOM</name>
<reference evidence="1" key="1">
    <citation type="submission" date="2021-06" db="EMBL/GenBank/DDBJ databases">
        <authorList>
            <person name="Kallberg Y."/>
            <person name="Tangrot J."/>
            <person name="Rosling A."/>
        </authorList>
    </citation>
    <scope>NUCLEOTIDE SEQUENCE</scope>
    <source>
        <strain evidence="1">MA461A</strain>
    </source>
</reference>
<gene>
    <name evidence="1" type="ORF">RPERSI_LOCUS33729</name>
</gene>
<feature type="non-terminal residue" evidence="1">
    <location>
        <position position="148"/>
    </location>
</feature>
<organism evidence="1 2">
    <name type="scientific">Racocetra persica</name>
    <dbReference type="NCBI Taxonomy" id="160502"/>
    <lineage>
        <taxon>Eukaryota</taxon>
        <taxon>Fungi</taxon>
        <taxon>Fungi incertae sedis</taxon>
        <taxon>Mucoromycota</taxon>
        <taxon>Glomeromycotina</taxon>
        <taxon>Glomeromycetes</taxon>
        <taxon>Diversisporales</taxon>
        <taxon>Gigasporaceae</taxon>
        <taxon>Racocetra</taxon>
    </lineage>
</organism>
<protein>
    <submittedName>
        <fullName evidence="1">34989_t:CDS:1</fullName>
    </submittedName>
</protein>